<dbReference type="Gene3D" id="3.40.50.2300">
    <property type="match status" value="2"/>
</dbReference>
<proteinExistence type="predicted"/>
<dbReference type="Proteomes" id="UP000515703">
    <property type="component" value="Chromosome"/>
</dbReference>
<dbReference type="PANTHER" id="PTHR30146:SF95">
    <property type="entry name" value="RIBOSE OPERON REPRESSOR"/>
    <property type="match status" value="1"/>
</dbReference>
<dbReference type="PRINTS" id="PR00035">
    <property type="entry name" value="HTHGNTR"/>
</dbReference>
<dbReference type="CDD" id="cd07377">
    <property type="entry name" value="WHTH_GntR"/>
    <property type="match status" value="1"/>
</dbReference>
<dbReference type="GO" id="GO:0003700">
    <property type="term" value="F:DNA-binding transcription factor activity"/>
    <property type="evidence" value="ECO:0007669"/>
    <property type="project" value="InterPro"/>
</dbReference>
<name>A0A7I8DVE2_9FIRM</name>
<evidence type="ECO:0000313" key="7">
    <source>
        <dbReference type="Proteomes" id="UP000515703"/>
    </source>
</evidence>
<dbReference type="SUPFAM" id="SSF46785">
    <property type="entry name" value="Winged helix' DNA-binding domain"/>
    <property type="match status" value="1"/>
</dbReference>
<dbReference type="EMBL" id="AP023368">
    <property type="protein sequence ID" value="BCK00307.1"/>
    <property type="molecule type" value="Genomic_DNA"/>
</dbReference>
<keyword evidence="7" id="KW-1185">Reference proteome</keyword>
<reference evidence="6 7" key="1">
    <citation type="submission" date="2020-08" db="EMBL/GenBank/DDBJ databases">
        <title>Draft genome sequencing of an Anaerocolumna strain isolated from anoxic soil subjected to BSD treatment.</title>
        <authorList>
            <person name="Uek A."/>
            <person name="Tonouchi A."/>
        </authorList>
    </citation>
    <scope>NUCLEOTIDE SEQUENCE [LARGE SCALE GENOMIC DNA]</scope>
    <source>
        <strain evidence="6 7">CTTW</strain>
    </source>
</reference>
<gene>
    <name evidence="6" type="ORF">bsdcttw_33470</name>
</gene>
<evidence type="ECO:0000256" key="4">
    <source>
        <dbReference type="ARBA" id="ARBA00023163"/>
    </source>
</evidence>
<evidence type="ECO:0000256" key="2">
    <source>
        <dbReference type="ARBA" id="ARBA00023015"/>
    </source>
</evidence>
<dbReference type="InterPro" id="IPR036388">
    <property type="entry name" value="WH-like_DNA-bd_sf"/>
</dbReference>
<organism evidence="6 7">
    <name type="scientific">Anaerocolumna chitinilytica</name>
    <dbReference type="NCBI Taxonomy" id="1727145"/>
    <lineage>
        <taxon>Bacteria</taxon>
        <taxon>Bacillati</taxon>
        <taxon>Bacillota</taxon>
        <taxon>Clostridia</taxon>
        <taxon>Lachnospirales</taxon>
        <taxon>Lachnospiraceae</taxon>
        <taxon>Anaerocolumna</taxon>
    </lineage>
</organism>
<dbReference type="InterPro" id="IPR046335">
    <property type="entry name" value="LacI/GalR-like_sensor"/>
</dbReference>
<keyword evidence="4" id="KW-0804">Transcription</keyword>
<dbReference type="CDD" id="cd06267">
    <property type="entry name" value="PBP1_LacI_sugar_binding-like"/>
    <property type="match status" value="1"/>
</dbReference>
<dbReference type="Pfam" id="PF00392">
    <property type="entry name" value="GntR"/>
    <property type="match status" value="1"/>
</dbReference>
<keyword evidence="2" id="KW-0805">Transcription regulation</keyword>
<evidence type="ECO:0000256" key="1">
    <source>
        <dbReference type="ARBA" id="ARBA00022491"/>
    </source>
</evidence>
<keyword evidence="3" id="KW-0238">DNA-binding</keyword>
<dbReference type="InterPro" id="IPR000524">
    <property type="entry name" value="Tscrpt_reg_HTH_GntR"/>
</dbReference>
<dbReference type="Pfam" id="PF13377">
    <property type="entry name" value="Peripla_BP_3"/>
    <property type="match status" value="1"/>
</dbReference>
<evidence type="ECO:0000313" key="6">
    <source>
        <dbReference type="EMBL" id="BCK00307.1"/>
    </source>
</evidence>
<evidence type="ECO:0000256" key="3">
    <source>
        <dbReference type="ARBA" id="ARBA00023125"/>
    </source>
</evidence>
<dbReference type="PROSITE" id="PS50949">
    <property type="entry name" value="HTH_GNTR"/>
    <property type="match status" value="1"/>
</dbReference>
<dbReference type="SMART" id="SM00345">
    <property type="entry name" value="HTH_GNTR"/>
    <property type="match status" value="1"/>
</dbReference>
<evidence type="ECO:0000259" key="5">
    <source>
        <dbReference type="PROSITE" id="PS50949"/>
    </source>
</evidence>
<dbReference type="KEGG" id="acht:bsdcttw_33470"/>
<dbReference type="InterPro" id="IPR036390">
    <property type="entry name" value="WH_DNA-bd_sf"/>
</dbReference>
<keyword evidence="1" id="KW-0678">Repressor</keyword>
<dbReference type="Gene3D" id="1.10.10.10">
    <property type="entry name" value="Winged helix-like DNA-binding domain superfamily/Winged helix DNA-binding domain"/>
    <property type="match status" value="1"/>
</dbReference>
<protein>
    <submittedName>
        <fullName evidence="6">GntR family transcriptional regulator</fullName>
    </submittedName>
</protein>
<dbReference type="PANTHER" id="PTHR30146">
    <property type="entry name" value="LACI-RELATED TRANSCRIPTIONAL REPRESSOR"/>
    <property type="match status" value="1"/>
</dbReference>
<reference evidence="6 7" key="2">
    <citation type="submission" date="2020-08" db="EMBL/GenBank/DDBJ databases">
        <authorList>
            <person name="Ueki A."/>
            <person name="Tonouchi A."/>
        </authorList>
    </citation>
    <scope>NUCLEOTIDE SEQUENCE [LARGE SCALE GENOMIC DNA]</scope>
    <source>
        <strain evidence="6 7">CTTW</strain>
    </source>
</reference>
<dbReference type="GO" id="GO:0000976">
    <property type="term" value="F:transcription cis-regulatory region binding"/>
    <property type="evidence" value="ECO:0007669"/>
    <property type="project" value="TreeGrafter"/>
</dbReference>
<feature type="domain" description="HTH gntR-type" evidence="5">
    <location>
        <begin position="20"/>
        <end position="88"/>
    </location>
</feature>
<accession>A0A7I8DVE2</accession>
<sequence>MDSTMKTETTPSNITQTTKKNLYEIIIDDIYSRIQKGDFSYDEPICTEKQLSLQYNVSRITAKRAITDLEHQGILYRKRGVGSFVARDSAVKRPNTPAASQPSNSFTFLLPFDVAKGGLIDTVTEISAKLNTFGYFIGMYITGDNASKEKYTIRQLLEQNTAGIVYYPKSNKIYLDLLNNFVINGKPVIIIDKTTDCSYIHNVVSDNFEGGKLLTEHLISLGHKKITFLSNASIDETSSVRDRFGGYIHTLRKYGISTNAENIVNGLGFLTESAAVSQASNPQLNAVIKGLYDSGVTAIEAENDQVAYSVILSCRELGLNVPKDISICGFDNTAWAQKTDIGITTVSQDFPEIGRQVSQILLSSLKDPSYPPQKVIVPVKLIPRGSTQPPKGM</sequence>
<dbReference type="AlphaFoldDB" id="A0A7I8DVE2"/>
<dbReference type="SUPFAM" id="SSF53822">
    <property type="entry name" value="Periplasmic binding protein-like I"/>
    <property type="match status" value="1"/>
</dbReference>
<dbReference type="InterPro" id="IPR028082">
    <property type="entry name" value="Peripla_BP_I"/>
</dbReference>